<evidence type="ECO:0000313" key="3">
    <source>
        <dbReference type="Proteomes" id="UP000010796"/>
    </source>
</evidence>
<gene>
    <name evidence="2" type="ordered locus">Echvi_1788</name>
</gene>
<dbReference type="Gene3D" id="3.30.420.40">
    <property type="match status" value="2"/>
</dbReference>
<evidence type="ECO:0000259" key="1">
    <source>
        <dbReference type="Pfam" id="PF00814"/>
    </source>
</evidence>
<dbReference type="Pfam" id="PF00814">
    <property type="entry name" value="TsaD"/>
    <property type="match status" value="1"/>
</dbReference>
<dbReference type="GO" id="GO:0002949">
    <property type="term" value="P:tRNA threonylcarbamoyladenosine modification"/>
    <property type="evidence" value="ECO:0007669"/>
    <property type="project" value="InterPro"/>
</dbReference>
<protein>
    <submittedName>
        <fullName evidence="2">Universal bacterial protein YeaZ</fullName>
    </submittedName>
</protein>
<dbReference type="eggNOG" id="COG1214">
    <property type="taxonomic scope" value="Bacteria"/>
</dbReference>
<dbReference type="STRING" id="926556.Echvi_1788"/>
<dbReference type="SUPFAM" id="SSF53067">
    <property type="entry name" value="Actin-like ATPase domain"/>
    <property type="match status" value="2"/>
</dbReference>
<dbReference type="PANTHER" id="PTHR11735:SF11">
    <property type="entry name" value="TRNA THREONYLCARBAMOYLADENOSINE BIOSYNTHESIS PROTEIN TSAB"/>
    <property type="match status" value="1"/>
</dbReference>
<evidence type="ECO:0000313" key="2">
    <source>
        <dbReference type="EMBL" id="AGA78052.1"/>
    </source>
</evidence>
<dbReference type="OrthoDB" id="9784166at2"/>
<dbReference type="NCBIfam" id="TIGR03725">
    <property type="entry name" value="T6A_YeaZ"/>
    <property type="match status" value="1"/>
</dbReference>
<dbReference type="RefSeq" id="WP_015265614.1">
    <property type="nucleotide sequence ID" value="NC_019904.1"/>
</dbReference>
<reference evidence="3" key="1">
    <citation type="submission" date="2012-02" db="EMBL/GenBank/DDBJ databases">
        <title>The complete genome of Echinicola vietnamensis DSM 17526.</title>
        <authorList>
            <person name="Lucas S."/>
            <person name="Copeland A."/>
            <person name="Lapidus A."/>
            <person name="Glavina del Rio T."/>
            <person name="Dalin E."/>
            <person name="Tice H."/>
            <person name="Bruce D."/>
            <person name="Goodwin L."/>
            <person name="Pitluck S."/>
            <person name="Peters L."/>
            <person name="Ovchinnikova G."/>
            <person name="Teshima H."/>
            <person name="Kyrpides N."/>
            <person name="Mavromatis K."/>
            <person name="Ivanova N."/>
            <person name="Brettin T."/>
            <person name="Detter J.C."/>
            <person name="Han C."/>
            <person name="Larimer F."/>
            <person name="Land M."/>
            <person name="Hauser L."/>
            <person name="Markowitz V."/>
            <person name="Cheng J.-F."/>
            <person name="Hugenholtz P."/>
            <person name="Woyke T."/>
            <person name="Wu D."/>
            <person name="Brambilla E."/>
            <person name="Klenk H.-P."/>
            <person name="Eisen J.A."/>
        </authorList>
    </citation>
    <scope>NUCLEOTIDE SEQUENCE [LARGE SCALE GENOMIC DNA]</scope>
    <source>
        <strain evidence="3">DSM 17526 / LMG 23754 / KMM 6221</strain>
    </source>
</reference>
<dbReference type="PATRIC" id="fig|926556.3.peg.1908"/>
<feature type="domain" description="Gcp-like" evidence="1">
    <location>
        <begin position="36"/>
        <end position="128"/>
    </location>
</feature>
<dbReference type="InterPro" id="IPR022496">
    <property type="entry name" value="T6A_TsaB"/>
</dbReference>
<proteinExistence type="predicted"/>
<dbReference type="GO" id="GO:0005829">
    <property type="term" value="C:cytosol"/>
    <property type="evidence" value="ECO:0007669"/>
    <property type="project" value="TreeGrafter"/>
</dbReference>
<dbReference type="CDD" id="cd24032">
    <property type="entry name" value="ASKHA_NBD_TsaB"/>
    <property type="match status" value="1"/>
</dbReference>
<sequence length="229" mass="24830">MTLILSIETAVSVCSVALHNDDGLVGLMELRQENIHAQKLMPLIKDLLGQVGVGSGALDAVAVSEGPGSYTGLRIGVSTAKGIAFAHQLPLIAVGTLDALAHQVVDMVEPESFIVPLIDARRMEVYSKVFDGKLQEIEPITPVIVDEKSYAAYLESGRVYCCGDAVGKVAEVIDHPNARFLKVYNSAASVGDLALKKFRQKDFVDLAYFEPNYLKEFRVLKSKKNPLAL</sequence>
<dbReference type="EMBL" id="CP003346">
    <property type="protein sequence ID" value="AGA78052.1"/>
    <property type="molecule type" value="Genomic_DNA"/>
</dbReference>
<dbReference type="PANTHER" id="PTHR11735">
    <property type="entry name" value="TRNA N6-ADENOSINE THREONYLCARBAMOYLTRANSFERASE"/>
    <property type="match status" value="1"/>
</dbReference>
<dbReference type="Proteomes" id="UP000010796">
    <property type="component" value="Chromosome"/>
</dbReference>
<dbReference type="KEGG" id="evi:Echvi_1788"/>
<dbReference type="HOGENOM" id="CLU_064886_1_0_10"/>
<name>L0FXP4_ECHVK</name>
<accession>L0FXP4</accession>
<dbReference type="InterPro" id="IPR000905">
    <property type="entry name" value="Gcp-like_dom"/>
</dbReference>
<dbReference type="InterPro" id="IPR043129">
    <property type="entry name" value="ATPase_NBD"/>
</dbReference>
<organism evidence="2 3">
    <name type="scientific">Echinicola vietnamensis (strain DSM 17526 / LMG 23754 / KMM 6221)</name>
    <dbReference type="NCBI Taxonomy" id="926556"/>
    <lineage>
        <taxon>Bacteria</taxon>
        <taxon>Pseudomonadati</taxon>
        <taxon>Bacteroidota</taxon>
        <taxon>Cytophagia</taxon>
        <taxon>Cytophagales</taxon>
        <taxon>Cyclobacteriaceae</taxon>
        <taxon>Echinicola</taxon>
    </lineage>
</organism>
<dbReference type="AlphaFoldDB" id="L0FXP4"/>
<keyword evidence="3" id="KW-1185">Reference proteome</keyword>